<keyword evidence="2" id="KW-0902">Two-component regulatory system</keyword>
<evidence type="ECO:0000259" key="4">
    <source>
        <dbReference type="PROSITE" id="PS50110"/>
    </source>
</evidence>
<dbReference type="CDD" id="cd17546">
    <property type="entry name" value="REC_hyHK_CKI1_RcsC-like"/>
    <property type="match status" value="1"/>
</dbReference>
<name>A0AAN8RZZ6_9PEZI</name>
<dbReference type="InterPro" id="IPR011006">
    <property type="entry name" value="CheY-like_superfamily"/>
</dbReference>
<accession>A0AAN8RZZ6</accession>
<dbReference type="Gene3D" id="3.40.50.2300">
    <property type="match status" value="1"/>
</dbReference>
<dbReference type="AlphaFoldDB" id="A0AAN8RZZ6"/>
<comment type="caution">
    <text evidence="5">The sequence shown here is derived from an EMBL/GenBank/DDBJ whole genome shotgun (WGS) entry which is preliminary data.</text>
</comment>
<dbReference type="PANTHER" id="PTHR45339:SF1">
    <property type="entry name" value="HYBRID SIGNAL TRANSDUCTION HISTIDINE KINASE J"/>
    <property type="match status" value="1"/>
</dbReference>
<evidence type="ECO:0000256" key="1">
    <source>
        <dbReference type="ARBA" id="ARBA00022553"/>
    </source>
</evidence>
<evidence type="ECO:0000256" key="2">
    <source>
        <dbReference type="ARBA" id="ARBA00023012"/>
    </source>
</evidence>
<dbReference type="EMBL" id="JAVHJM010000002">
    <property type="protein sequence ID" value="KAK6518219.1"/>
    <property type="molecule type" value="Genomic_DNA"/>
</dbReference>
<evidence type="ECO:0000313" key="5">
    <source>
        <dbReference type="EMBL" id="KAK6518219.1"/>
    </source>
</evidence>
<dbReference type="Pfam" id="PF00072">
    <property type="entry name" value="Response_reg"/>
    <property type="match status" value="1"/>
</dbReference>
<evidence type="ECO:0000313" key="6">
    <source>
        <dbReference type="Proteomes" id="UP001307849"/>
    </source>
</evidence>
<organism evidence="5 6">
    <name type="scientific">Arthrobotrys conoides</name>
    <dbReference type="NCBI Taxonomy" id="74498"/>
    <lineage>
        <taxon>Eukaryota</taxon>
        <taxon>Fungi</taxon>
        <taxon>Dikarya</taxon>
        <taxon>Ascomycota</taxon>
        <taxon>Pezizomycotina</taxon>
        <taxon>Orbiliomycetes</taxon>
        <taxon>Orbiliales</taxon>
        <taxon>Orbiliaceae</taxon>
        <taxon>Arthrobotrys</taxon>
    </lineage>
</organism>
<feature type="modified residue" description="4-aspartylphosphate" evidence="3">
    <location>
        <position position="342"/>
    </location>
</feature>
<feature type="domain" description="Response regulatory" evidence="4">
    <location>
        <begin position="285"/>
        <end position="409"/>
    </location>
</feature>
<dbReference type="PANTHER" id="PTHR45339">
    <property type="entry name" value="HYBRID SIGNAL TRANSDUCTION HISTIDINE KINASE J"/>
    <property type="match status" value="1"/>
</dbReference>
<proteinExistence type="predicted"/>
<dbReference type="SUPFAM" id="SSF52172">
    <property type="entry name" value="CheY-like"/>
    <property type="match status" value="1"/>
</dbReference>
<dbReference type="GO" id="GO:0000160">
    <property type="term" value="P:phosphorelay signal transduction system"/>
    <property type="evidence" value="ECO:0007669"/>
    <property type="project" value="UniProtKB-KW"/>
</dbReference>
<keyword evidence="1 3" id="KW-0597">Phosphoprotein</keyword>
<sequence>MRYLFHRNNIMLSSLQEFIDSAETPTFVLDFRLPQHLDEPSKATIFETSIAQNAACKLEPFKHPVESLLAQKLGDRGSEPTFRAQDLIVGMHTERHVIGRDVWISSSVGPYRIWALQMERLSEDGISAQAYDTTEGRRDGASTNGEVLHGTSREQQLFNKLDHIHGPLKAFCHLADQTLSDVQKVIKESSNTSQPQEITSNLHSIELNTRTLSSGLSLLKDLSDISSFIPPPPEDPTPKEVPSDQALLSKILSRVHPPQIGPSYQGNIQNYTIPPNLEAHLPTLRAVLIEDNLVNSKILARICQKLKVLPEYITHAYNGAEGLEVIENMVRVGQFPDLILVDQIMPVMGGVEFLERFKARWPGAKTRILGMTVQRIFGDSNQMEKLGVNGILQKPIRWRTLQHEVERAATLKMTREIEFRGRL</sequence>
<dbReference type="Proteomes" id="UP001307849">
    <property type="component" value="Unassembled WGS sequence"/>
</dbReference>
<dbReference type="InterPro" id="IPR001789">
    <property type="entry name" value="Sig_transdc_resp-reg_receiver"/>
</dbReference>
<protein>
    <recommendedName>
        <fullName evidence="4">Response regulatory domain-containing protein</fullName>
    </recommendedName>
</protein>
<dbReference type="SMART" id="SM00448">
    <property type="entry name" value="REC"/>
    <property type="match status" value="1"/>
</dbReference>
<evidence type="ECO:0000256" key="3">
    <source>
        <dbReference type="PROSITE-ProRule" id="PRU00169"/>
    </source>
</evidence>
<gene>
    <name evidence="5" type="ORF">TWF506_005378</name>
</gene>
<dbReference type="PROSITE" id="PS50110">
    <property type="entry name" value="RESPONSE_REGULATORY"/>
    <property type="match status" value="1"/>
</dbReference>
<reference evidence="5 6" key="1">
    <citation type="submission" date="2019-10" db="EMBL/GenBank/DDBJ databases">
        <authorList>
            <person name="Palmer J.M."/>
        </authorList>
    </citation>
    <scope>NUCLEOTIDE SEQUENCE [LARGE SCALE GENOMIC DNA]</scope>
    <source>
        <strain evidence="5 6">TWF506</strain>
    </source>
</reference>
<keyword evidence="6" id="KW-1185">Reference proteome</keyword>